<dbReference type="Gene3D" id="1.20.144.10">
    <property type="entry name" value="Phosphatidic acid phosphatase type 2/haloperoxidase"/>
    <property type="match status" value="2"/>
</dbReference>
<evidence type="ECO:0000256" key="1">
    <source>
        <dbReference type="SAM" id="Phobius"/>
    </source>
</evidence>
<keyword evidence="1" id="KW-0812">Transmembrane</keyword>
<sequence>MPEPLPPTSRSTSLTGPLVIGAAICFIAFLILSQLINPDEPFPVDQQLILAFRSATDANIAIGPSWLQEAVRDVTALGSSTLLCFVYLVALYFLGRLGRVPDAIFLTLAVAGGQFLSTLLKLIVARPRPDILEPLMAVHSASFPSSHAMMSIVLYLTLASILAGIVGQMRVRIAFFSLAFLITFAIGISRLYLGVHWPSDVLGGWIAGGGWVLLCWLLRRWYEDRKTTA</sequence>
<dbReference type="Proteomes" id="UP000641137">
    <property type="component" value="Unassembled WGS sequence"/>
</dbReference>
<dbReference type="InterPro" id="IPR036938">
    <property type="entry name" value="PAP2/HPO_sf"/>
</dbReference>
<dbReference type="Pfam" id="PF01569">
    <property type="entry name" value="PAP2"/>
    <property type="match status" value="1"/>
</dbReference>
<reference evidence="3" key="1">
    <citation type="journal article" date="2014" name="Int. J. Syst. Evol. Microbiol.">
        <title>Complete genome sequence of Corynebacterium casei LMG S-19264T (=DSM 44701T), isolated from a smear-ripened cheese.</title>
        <authorList>
            <consortium name="US DOE Joint Genome Institute (JGI-PGF)"/>
            <person name="Walter F."/>
            <person name="Albersmeier A."/>
            <person name="Kalinowski J."/>
            <person name="Ruckert C."/>
        </authorList>
    </citation>
    <scope>NUCLEOTIDE SEQUENCE</scope>
    <source>
        <strain evidence="3">KCTC 42097</strain>
    </source>
</reference>
<feature type="transmembrane region" description="Helical" evidence="1">
    <location>
        <begin position="103"/>
        <end position="125"/>
    </location>
</feature>
<comment type="caution">
    <text evidence="3">The sequence shown here is derived from an EMBL/GenBank/DDBJ whole genome shotgun (WGS) entry which is preliminary data.</text>
</comment>
<proteinExistence type="predicted"/>
<evidence type="ECO:0000313" key="3">
    <source>
        <dbReference type="EMBL" id="GHC67022.1"/>
    </source>
</evidence>
<dbReference type="PANTHER" id="PTHR14969:SF13">
    <property type="entry name" value="AT30094P"/>
    <property type="match status" value="1"/>
</dbReference>
<organism evidence="3 4">
    <name type="scientific">Limoniibacter endophyticus</name>
    <dbReference type="NCBI Taxonomy" id="1565040"/>
    <lineage>
        <taxon>Bacteria</taxon>
        <taxon>Pseudomonadati</taxon>
        <taxon>Pseudomonadota</taxon>
        <taxon>Alphaproteobacteria</taxon>
        <taxon>Hyphomicrobiales</taxon>
        <taxon>Bartonellaceae</taxon>
        <taxon>Limoniibacter</taxon>
    </lineage>
</organism>
<feature type="transmembrane region" description="Helical" evidence="1">
    <location>
        <begin position="12"/>
        <end position="36"/>
    </location>
</feature>
<gene>
    <name evidence="3" type="ORF">GCM10010136_10710</name>
</gene>
<dbReference type="CDD" id="cd03392">
    <property type="entry name" value="PAP2_like_2"/>
    <property type="match status" value="1"/>
</dbReference>
<feature type="transmembrane region" description="Helical" evidence="1">
    <location>
        <begin position="173"/>
        <end position="195"/>
    </location>
</feature>
<dbReference type="SMART" id="SM00014">
    <property type="entry name" value="acidPPc"/>
    <property type="match status" value="1"/>
</dbReference>
<accession>A0A8J3DHG3</accession>
<dbReference type="InterPro" id="IPR000326">
    <property type="entry name" value="PAP2/HPO"/>
</dbReference>
<dbReference type="AlphaFoldDB" id="A0A8J3DHG3"/>
<feature type="transmembrane region" description="Helical" evidence="1">
    <location>
        <begin position="201"/>
        <end position="218"/>
    </location>
</feature>
<feature type="domain" description="Phosphatidic acid phosphatase type 2/haloperoxidase" evidence="2">
    <location>
        <begin position="103"/>
        <end position="216"/>
    </location>
</feature>
<keyword evidence="4" id="KW-1185">Reference proteome</keyword>
<feature type="transmembrane region" description="Helical" evidence="1">
    <location>
        <begin position="145"/>
        <end position="166"/>
    </location>
</feature>
<reference evidence="3" key="2">
    <citation type="submission" date="2020-09" db="EMBL/GenBank/DDBJ databases">
        <authorList>
            <person name="Sun Q."/>
            <person name="Kim S."/>
        </authorList>
    </citation>
    <scope>NUCLEOTIDE SEQUENCE</scope>
    <source>
        <strain evidence="3">KCTC 42097</strain>
    </source>
</reference>
<protein>
    <submittedName>
        <fullName evidence="3">Phosphatase PAP2 family protein</fullName>
    </submittedName>
</protein>
<evidence type="ECO:0000259" key="2">
    <source>
        <dbReference type="SMART" id="SM00014"/>
    </source>
</evidence>
<dbReference type="SUPFAM" id="SSF48317">
    <property type="entry name" value="Acid phosphatase/Vanadium-dependent haloperoxidase"/>
    <property type="match status" value="1"/>
</dbReference>
<evidence type="ECO:0000313" key="4">
    <source>
        <dbReference type="Proteomes" id="UP000641137"/>
    </source>
</evidence>
<dbReference type="RefSeq" id="WP_189488684.1">
    <property type="nucleotide sequence ID" value="NZ_BMZO01000003.1"/>
</dbReference>
<name>A0A8J3DHG3_9HYPH</name>
<dbReference type="EMBL" id="BMZO01000003">
    <property type="protein sequence ID" value="GHC67022.1"/>
    <property type="molecule type" value="Genomic_DNA"/>
</dbReference>
<keyword evidence="1" id="KW-1133">Transmembrane helix</keyword>
<keyword evidence="1" id="KW-0472">Membrane</keyword>
<dbReference type="PANTHER" id="PTHR14969">
    <property type="entry name" value="SPHINGOSINE-1-PHOSPHATE PHOSPHOHYDROLASE"/>
    <property type="match status" value="1"/>
</dbReference>
<feature type="transmembrane region" description="Helical" evidence="1">
    <location>
        <begin position="74"/>
        <end position="94"/>
    </location>
</feature>